<evidence type="ECO:0000313" key="6">
    <source>
        <dbReference type="EMBL" id="OGY88859.1"/>
    </source>
</evidence>
<dbReference type="EMBL" id="MHKK01000051">
    <property type="protein sequence ID" value="OGY88859.1"/>
    <property type="molecule type" value="Genomic_DNA"/>
</dbReference>
<proteinExistence type="predicted"/>
<comment type="caution">
    <text evidence="6">The sequence shown here is derived from an EMBL/GenBank/DDBJ whole genome shotgun (WGS) entry which is preliminary data.</text>
</comment>
<keyword evidence="4" id="KW-0411">Iron-sulfur</keyword>
<dbReference type="Gene3D" id="3.20.20.70">
    <property type="entry name" value="Aldolase class I"/>
    <property type="match status" value="1"/>
</dbReference>
<dbReference type="CDD" id="cd01335">
    <property type="entry name" value="Radical_SAM"/>
    <property type="match status" value="1"/>
</dbReference>
<gene>
    <name evidence="6" type="ORF">A2677_02600</name>
</gene>
<dbReference type="PANTHER" id="PTHR11228:SF7">
    <property type="entry name" value="PQQA PEPTIDE CYCLASE"/>
    <property type="match status" value="1"/>
</dbReference>
<dbReference type="InterPro" id="IPR013785">
    <property type="entry name" value="Aldolase_TIM"/>
</dbReference>
<evidence type="ECO:0000256" key="3">
    <source>
        <dbReference type="ARBA" id="ARBA00023004"/>
    </source>
</evidence>
<dbReference type="AlphaFoldDB" id="A0A1G2BK01"/>
<evidence type="ECO:0000256" key="2">
    <source>
        <dbReference type="ARBA" id="ARBA00022723"/>
    </source>
</evidence>
<dbReference type="InterPro" id="IPR050377">
    <property type="entry name" value="Radical_SAM_PqqE_MftC-like"/>
</dbReference>
<keyword evidence="1" id="KW-0949">S-adenosyl-L-methionine</keyword>
<dbReference type="NCBIfam" id="TIGR04085">
    <property type="entry name" value="rSAM_more_4Fe4S"/>
    <property type="match status" value="1"/>
</dbReference>
<dbReference type="SFLD" id="SFLDG01386">
    <property type="entry name" value="main_SPASM_domain-containing"/>
    <property type="match status" value="1"/>
</dbReference>
<dbReference type="PANTHER" id="PTHR11228">
    <property type="entry name" value="RADICAL SAM DOMAIN PROTEIN"/>
    <property type="match status" value="1"/>
</dbReference>
<dbReference type="InterPro" id="IPR006638">
    <property type="entry name" value="Elp3/MiaA/NifB-like_rSAM"/>
</dbReference>
<accession>A0A1G2BK01</accession>
<reference evidence="6 7" key="1">
    <citation type="journal article" date="2016" name="Nat. Commun.">
        <title>Thousands of microbial genomes shed light on interconnected biogeochemical processes in an aquifer system.</title>
        <authorList>
            <person name="Anantharaman K."/>
            <person name="Brown C.T."/>
            <person name="Hug L.A."/>
            <person name="Sharon I."/>
            <person name="Castelle C.J."/>
            <person name="Probst A.J."/>
            <person name="Thomas B.C."/>
            <person name="Singh A."/>
            <person name="Wilkins M.J."/>
            <person name="Karaoz U."/>
            <person name="Brodie E.L."/>
            <person name="Williams K.H."/>
            <person name="Hubbard S.S."/>
            <person name="Banfield J.F."/>
        </authorList>
    </citation>
    <scope>NUCLEOTIDE SEQUENCE [LARGE SCALE GENOMIC DNA]</scope>
</reference>
<organism evidence="6 7">
    <name type="scientific">Candidatus Komeilibacteria bacterium RIFCSPHIGHO2_01_FULL_52_14</name>
    <dbReference type="NCBI Taxonomy" id="1798549"/>
    <lineage>
        <taxon>Bacteria</taxon>
        <taxon>Candidatus Komeiliibacteriota</taxon>
    </lineage>
</organism>
<dbReference type="InterPro" id="IPR058240">
    <property type="entry name" value="rSAM_sf"/>
</dbReference>
<dbReference type="InterPro" id="IPR023885">
    <property type="entry name" value="4Fe4S-binding_SPASM_dom"/>
</dbReference>
<dbReference type="InterPro" id="IPR007197">
    <property type="entry name" value="rSAM"/>
</dbReference>
<evidence type="ECO:0000313" key="7">
    <source>
        <dbReference type="Proteomes" id="UP000177817"/>
    </source>
</evidence>
<dbReference type="SMART" id="SM00729">
    <property type="entry name" value="Elp3"/>
    <property type="match status" value="1"/>
</dbReference>
<dbReference type="Proteomes" id="UP000177817">
    <property type="component" value="Unassembled WGS sequence"/>
</dbReference>
<name>A0A1G2BK01_9BACT</name>
<dbReference type="SFLD" id="SFLDG01067">
    <property type="entry name" value="SPASM/twitch_domain_containing"/>
    <property type="match status" value="1"/>
</dbReference>
<feature type="domain" description="Radical SAM core" evidence="5">
    <location>
        <begin position="82"/>
        <end position="296"/>
    </location>
</feature>
<keyword evidence="2" id="KW-0479">Metal-binding</keyword>
<keyword evidence="3" id="KW-0408">Iron</keyword>
<evidence type="ECO:0000256" key="1">
    <source>
        <dbReference type="ARBA" id="ARBA00022691"/>
    </source>
</evidence>
<dbReference type="GO" id="GO:0051536">
    <property type="term" value="F:iron-sulfur cluster binding"/>
    <property type="evidence" value="ECO:0007669"/>
    <property type="project" value="UniProtKB-KW"/>
</dbReference>
<sequence length="451" mass="49406">MKIYSRGDRHLAIFPEIPQWLIVSSEGRLILEAAVAGVPVEHVMNALPESNPGEIAKTYREFLDLAHTSPASVSSEPVSKSLTARTSVAMIGVTRDCNLACDHCYVDASGSRGQELTLAEHEALARDLIACFAVDPRVTYKVNLTGGEPFMNPDILGIISAYASAGFDINMSTNGLMLDERDIKHLHDLNVTPSVSLDGATALTHERIRGRDTFQPVLDQIKRMVDAGIRVGINSLIHSGNFHELEDIIALVNRLGCSGFNPINLVQLGRACDSALQRVSEVEIFKRISRYLATHPECQHLFAASSLFTSLGAALLAGILCESCGVGNRPCVYIDECGNVYPCANTQRVEFLLGDIRQTPLAECVRIDHPILERLRALSVDSLNPKCTACDVRYFCGGDCRGETFNVTGNLCAPYVACRDRHDSIVELMWIVAENPELFEVRASEYTDRAV</sequence>
<evidence type="ECO:0000256" key="4">
    <source>
        <dbReference type="ARBA" id="ARBA00023014"/>
    </source>
</evidence>
<dbReference type="SUPFAM" id="SSF102114">
    <property type="entry name" value="Radical SAM enzymes"/>
    <property type="match status" value="1"/>
</dbReference>
<protein>
    <recommendedName>
        <fullName evidence="5">Radical SAM core domain-containing protein</fullName>
    </recommendedName>
</protein>
<evidence type="ECO:0000259" key="5">
    <source>
        <dbReference type="PROSITE" id="PS51918"/>
    </source>
</evidence>
<dbReference type="PROSITE" id="PS51918">
    <property type="entry name" value="RADICAL_SAM"/>
    <property type="match status" value="1"/>
</dbReference>
<dbReference type="GO" id="GO:0046872">
    <property type="term" value="F:metal ion binding"/>
    <property type="evidence" value="ECO:0007669"/>
    <property type="project" value="UniProtKB-KW"/>
</dbReference>
<dbReference type="Pfam" id="PF04055">
    <property type="entry name" value="Radical_SAM"/>
    <property type="match status" value="1"/>
</dbReference>
<dbReference type="SFLD" id="SFLDS00029">
    <property type="entry name" value="Radical_SAM"/>
    <property type="match status" value="1"/>
</dbReference>
<dbReference type="GO" id="GO:0003824">
    <property type="term" value="F:catalytic activity"/>
    <property type="evidence" value="ECO:0007669"/>
    <property type="project" value="InterPro"/>
</dbReference>